<evidence type="ECO:0000256" key="14">
    <source>
        <dbReference type="ARBA" id="ARBA00022991"/>
    </source>
</evidence>
<evidence type="ECO:0000256" key="3">
    <source>
        <dbReference type="ARBA" id="ARBA00021740"/>
    </source>
</evidence>
<evidence type="ECO:0000256" key="13">
    <source>
        <dbReference type="ARBA" id="ARBA00022840"/>
    </source>
</evidence>
<evidence type="ECO:0000256" key="15">
    <source>
        <dbReference type="ARBA" id="ARBA00023026"/>
    </source>
</evidence>
<comment type="caution">
    <text evidence="19">The sequence shown here is derived from an EMBL/GenBank/DDBJ whole genome shotgun (WGS) entry which is preliminary data.</text>
</comment>
<keyword evidence="12" id="KW-0418">Kinase</keyword>
<evidence type="ECO:0000256" key="12">
    <source>
        <dbReference type="ARBA" id="ARBA00022777"/>
    </source>
</evidence>
<keyword evidence="9" id="KW-0808">Transferase</keyword>
<keyword evidence="20" id="KW-1185">Reference proteome</keyword>
<name>A0A7W4VK21_9HYPH</name>
<evidence type="ECO:0000313" key="20">
    <source>
        <dbReference type="Proteomes" id="UP000532010"/>
    </source>
</evidence>
<dbReference type="SMART" id="SM00086">
    <property type="entry name" value="PAC"/>
    <property type="match status" value="2"/>
</dbReference>
<dbReference type="Gene3D" id="3.30.450.20">
    <property type="entry name" value="PAS domain"/>
    <property type="match status" value="3"/>
</dbReference>
<dbReference type="PANTHER" id="PTHR41523:SF8">
    <property type="entry name" value="ETHYLENE RESPONSE SENSOR PROTEIN"/>
    <property type="match status" value="1"/>
</dbReference>
<dbReference type="InterPro" id="IPR029016">
    <property type="entry name" value="GAF-like_dom_sf"/>
</dbReference>
<proteinExistence type="predicted"/>
<dbReference type="GO" id="GO:0005524">
    <property type="term" value="F:ATP binding"/>
    <property type="evidence" value="ECO:0007669"/>
    <property type="project" value="UniProtKB-KW"/>
</dbReference>
<dbReference type="NCBIfam" id="TIGR00229">
    <property type="entry name" value="sensory_box"/>
    <property type="match status" value="2"/>
</dbReference>
<keyword evidence="15" id="KW-0843">Virulence</keyword>
<dbReference type="InterPro" id="IPR035965">
    <property type="entry name" value="PAS-like_dom_sf"/>
</dbReference>
<dbReference type="Pfam" id="PF13185">
    <property type="entry name" value="GAF_2"/>
    <property type="match status" value="1"/>
</dbReference>
<feature type="domain" description="PAS" evidence="17">
    <location>
        <begin position="464"/>
        <end position="539"/>
    </location>
</feature>
<keyword evidence="13" id="KW-0067">ATP-binding</keyword>
<dbReference type="GO" id="GO:0009881">
    <property type="term" value="F:photoreceptor activity"/>
    <property type="evidence" value="ECO:0007669"/>
    <property type="project" value="UniProtKB-KW"/>
</dbReference>
<keyword evidence="8" id="KW-0288">FMN</keyword>
<keyword evidence="10" id="KW-0677">Repeat</keyword>
<dbReference type="InterPro" id="IPR001610">
    <property type="entry name" value="PAC"/>
</dbReference>
<evidence type="ECO:0000256" key="8">
    <source>
        <dbReference type="ARBA" id="ARBA00022643"/>
    </source>
</evidence>
<dbReference type="SMART" id="SM00091">
    <property type="entry name" value="PAS"/>
    <property type="match status" value="3"/>
</dbReference>
<protein>
    <recommendedName>
        <fullName evidence="3">Blue-light-activated histidine kinase</fullName>
        <ecNumber evidence="2">2.7.13.3</ecNumber>
    </recommendedName>
</protein>
<dbReference type="Proteomes" id="UP000532010">
    <property type="component" value="Unassembled WGS sequence"/>
</dbReference>
<dbReference type="InterPro" id="IPR000014">
    <property type="entry name" value="PAS"/>
</dbReference>
<evidence type="ECO:0000256" key="7">
    <source>
        <dbReference type="ARBA" id="ARBA00022630"/>
    </source>
</evidence>
<evidence type="ECO:0000256" key="4">
    <source>
        <dbReference type="ARBA" id="ARBA00022543"/>
    </source>
</evidence>
<dbReference type="EC" id="2.7.13.3" evidence="2"/>
<dbReference type="PANTHER" id="PTHR41523">
    <property type="entry name" value="TWO-COMPONENT SYSTEM SENSOR PROTEIN"/>
    <property type="match status" value="1"/>
</dbReference>
<evidence type="ECO:0000256" key="1">
    <source>
        <dbReference type="ARBA" id="ARBA00000085"/>
    </source>
</evidence>
<keyword evidence="4" id="KW-0600">Photoreceptor protein</keyword>
<organism evidence="19 20">
    <name type="scientific">Microvirga lupini</name>
    <dbReference type="NCBI Taxonomy" id="420324"/>
    <lineage>
        <taxon>Bacteria</taxon>
        <taxon>Pseudomonadati</taxon>
        <taxon>Pseudomonadota</taxon>
        <taxon>Alphaproteobacteria</taxon>
        <taxon>Hyphomicrobiales</taxon>
        <taxon>Methylobacteriaceae</taxon>
        <taxon>Microvirga</taxon>
    </lineage>
</organism>
<dbReference type="CDD" id="cd00130">
    <property type="entry name" value="PAS"/>
    <property type="match status" value="2"/>
</dbReference>
<dbReference type="Pfam" id="PF13188">
    <property type="entry name" value="PAS_8"/>
    <property type="match status" value="1"/>
</dbReference>
<evidence type="ECO:0000256" key="16">
    <source>
        <dbReference type="ARBA" id="ARBA00023170"/>
    </source>
</evidence>
<sequence>MTSASRDNPAKELDDVLITDELANRPSRTPDYRKEAEALAALAQELAERPDNLLQKLTDTLVELEIGDSAGISLQEDGDAKQFRWVALSGRWGHFKGGTIPFDASPCGVVIDRNAMLLFEHPERFFPAAEIDPLIHETLLVPFHAGGKPVGTLWINAHSQALKFDQEDVRLLKSLSGFASAGFQTTEALNEARIGQAELEHRVEERTTALLKSEERFRAFVNASSDVVYRMSPDWTQMHELDGRGFLRNMDQPSGSWMEQYIRPDDHPMVQAAINEAIHNKQLFELEHRVRRSDGAIAWVSSRAVPILDQNGEIAEWLGAAKDVTARRETQEALRKSEERYRALFESMDEAYAVVEVMRDEEGRWSDFLFLEVNPAFMEHTGMPYPVGRTATDILGEPNPRWAEVYGQVAETGEPVRIEEGELTLGRIFDLNIFRLGGPGSRRVAVLFTNITKRKRIEVALRESEERFRQFGENASDVLWIRNAETLAFDYVSPAFETHYGISREAMLDGNSIEKWAKLIHHEDRKHALKALKRVCAGERVTHSFRVVRPSSGEVRWIEDTDFPFFDENGLVQRLGGIAADITARRQAEEHQHLLLAELQHRVRNTLSVIRSISRRTAATSESVEDFAMHLDGRIDAFARVQSAVTRSPGAGLDLELLVAEALLVVGAREDEQVESIAGPQLRLQPKAAETLALTFHELTTNAVKYGALSTKQGRIRVAWAFEGIEDGDRLVIRWVERGAPLSGQEPRRRGFGTELIERTLAYDLDGEAMLTFGPDGVRCTISLPATPDIILEGRPRTTRSDAP</sequence>
<dbReference type="InterPro" id="IPR003018">
    <property type="entry name" value="GAF"/>
</dbReference>
<evidence type="ECO:0000259" key="17">
    <source>
        <dbReference type="PROSITE" id="PS50112"/>
    </source>
</evidence>
<evidence type="ECO:0000256" key="11">
    <source>
        <dbReference type="ARBA" id="ARBA00022741"/>
    </source>
</evidence>
<dbReference type="GO" id="GO:0004673">
    <property type="term" value="F:protein histidine kinase activity"/>
    <property type="evidence" value="ECO:0007669"/>
    <property type="project" value="UniProtKB-EC"/>
</dbReference>
<gene>
    <name evidence="19" type="ORF">FHR70_001678</name>
</gene>
<keyword evidence="14" id="KW-0157">Chromophore</keyword>
<accession>A0A7W4VK21</accession>
<dbReference type="PROSITE" id="PS50112">
    <property type="entry name" value="PAS"/>
    <property type="match status" value="1"/>
</dbReference>
<dbReference type="InterPro" id="IPR013655">
    <property type="entry name" value="PAS_fold_3"/>
</dbReference>
<dbReference type="InterPro" id="IPR000700">
    <property type="entry name" value="PAS-assoc_C"/>
</dbReference>
<keyword evidence="7" id="KW-0285">Flavoprotein</keyword>
<reference evidence="19 20" key="1">
    <citation type="submission" date="2020-08" db="EMBL/GenBank/DDBJ databases">
        <title>The Agave Microbiome: Exploring the role of microbial communities in plant adaptations to desert environments.</title>
        <authorList>
            <person name="Partida-Martinez L.P."/>
        </authorList>
    </citation>
    <scope>NUCLEOTIDE SEQUENCE [LARGE SCALE GENOMIC DNA]</scope>
    <source>
        <strain evidence="19 20">AT3.9</strain>
    </source>
</reference>
<evidence type="ECO:0000256" key="2">
    <source>
        <dbReference type="ARBA" id="ARBA00012438"/>
    </source>
</evidence>
<evidence type="ECO:0000256" key="6">
    <source>
        <dbReference type="ARBA" id="ARBA00022606"/>
    </source>
</evidence>
<dbReference type="SUPFAM" id="SSF55785">
    <property type="entry name" value="PYP-like sensor domain (PAS domain)"/>
    <property type="match status" value="3"/>
</dbReference>
<evidence type="ECO:0000259" key="18">
    <source>
        <dbReference type="PROSITE" id="PS50113"/>
    </source>
</evidence>
<feature type="domain" description="PAC" evidence="18">
    <location>
        <begin position="284"/>
        <end position="336"/>
    </location>
</feature>
<dbReference type="Gene3D" id="3.30.565.10">
    <property type="entry name" value="Histidine kinase-like ATPase, C-terminal domain"/>
    <property type="match status" value="1"/>
</dbReference>
<keyword evidence="16" id="KW-0675">Receptor</keyword>
<feature type="domain" description="PAC" evidence="18">
    <location>
        <begin position="541"/>
        <end position="594"/>
    </location>
</feature>
<dbReference type="SUPFAM" id="SSF55781">
    <property type="entry name" value="GAF domain-like"/>
    <property type="match status" value="1"/>
</dbReference>
<dbReference type="AlphaFoldDB" id="A0A7W4VK21"/>
<dbReference type="SMART" id="SM00911">
    <property type="entry name" value="HWE_HK"/>
    <property type="match status" value="1"/>
</dbReference>
<keyword evidence="6" id="KW-0716">Sensory transduction</keyword>
<evidence type="ECO:0000313" key="19">
    <source>
        <dbReference type="EMBL" id="MBB3018624.1"/>
    </source>
</evidence>
<keyword evidence="11" id="KW-0547">Nucleotide-binding</keyword>
<evidence type="ECO:0000256" key="9">
    <source>
        <dbReference type="ARBA" id="ARBA00022679"/>
    </source>
</evidence>
<evidence type="ECO:0000256" key="5">
    <source>
        <dbReference type="ARBA" id="ARBA00022553"/>
    </source>
</evidence>
<dbReference type="InterPro" id="IPR011102">
    <property type="entry name" value="Sig_transdc_His_kinase_HWE"/>
</dbReference>
<dbReference type="EMBL" id="JACHWB010000002">
    <property type="protein sequence ID" value="MBB3018624.1"/>
    <property type="molecule type" value="Genomic_DNA"/>
</dbReference>
<dbReference type="Pfam" id="PF07536">
    <property type="entry name" value="HWE_HK"/>
    <property type="match status" value="1"/>
</dbReference>
<keyword evidence="5" id="KW-0597">Phosphoprotein</keyword>
<dbReference type="Gene3D" id="3.30.450.40">
    <property type="match status" value="1"/>
</dbReference>
<dbReference type="InterPro" id="IPR036890">
    <property type="entry name" value="HATPase_C_sf"/>
</dbReference>
<dbReference type="PROSITE" id="PS50113">
    <property type="entry name" value="PAC"/>
    <property type="match status" value="2"/>
</dbReference>
<comment type="catalytic activity">
    <reaction evidence="1">
        <text>ATP + protein L-histidine = ADP + protein N-phospho-L-histidine.</text>
        <dbReference type="EC" id="2.7.13.3"/>
    </reaction>
</comment>
<dbReference type="Pfam" id="PF08447">
    <property type="entry name" value="PAS_3"/>
    <property type="match status" value="2"/>
</dbReference>
<evidence type="ECO:0000256" key="10">
    <source>
        <dbReference type="ARBA" id="ARBA00022737"/>
    </source>
</evidence>